<name>A0A4S8END3_9BURK</name>
<dbReference type="Proteomes" id="UP000308917">
    <property type="component" value="Unassembled WGS sequence"/>
</dbReference>
<reference evidence="1 2" key="1">
    <citation type="journal article" date="2015" name="Antonie Van Leeuwenhoek">
        <title>Lampropedia puyangensis sp. nov., isolated from symptomatic bark of Populus ? euramericana canker and emended description of Lampropedia hyalina (Ehrenberg 1832) Lee et al. 2004.</title>
        <authorList>
            <person name="Li Y."/>
            <person name="Wang T."/>
            <person name="Piao C.G."/>
            <person name="Wang L.F."/>
            <person name="Tian G.Z."/>
            <person name="Zhu T.H."/>
            <person name="Guo M.W."/>
        </authorList>
    </citation>
    <scope>NUCLEOTIDE SEQUENCE [LARGE SCALE GENOMIC DNA]</scope>
    <source>
        <strain evidence="1 2">2-bin</strain>
    </source>
</reference>
<protein>
    <submittedName>
        <fullName evidence="1">Uncharacterized protein</fullName>
    </submittedName>
</protein>
<sequence>MSDTKINADQRLSMSLLDLWTGNTISYRNDLERFFTCCRVTLGFVLPEEWTGEVFVQPSPCLSRVRVLAQTDSGLCSELASFASHAQATAVQQRLLAIHAEAERMFSFADTELPEHD</sequence>
<evidence type="ECO:0000313" key="1">
    <source>
        <dbReference type="EMBL" id="THT95550.1"/>
    </source>
</evidence>
<organism evidence="1 2">
    <name type="scientific">Lampropedia puyangensis</name>
    <dbReference type="NCBI Taxonomy" id="1330072"/>
    <lineage>
        <taxon>Bacteria</taxon>
        <taxon>Pseudomonadati</taxon>
        <taxon>Pseudomonadota</taxon>
        <taxon>Betaproteobacteria</taxon>
        <taxon>Burkholderiales</taxon>
        <taxon>Comamonadaceae</taxon>
        <taxon>Lampropedia</taxon>
    </lineage>
</organism>
<dbReference type="OrthoDB" id="784829at2"/>
<dbReference type="EMBL" id="STFG01000041">
    <property type="protein sequence ID" value="THT95550.1"/>
    <property type="molecule type" value="Genomic_DNA"/>
</dbReference>
<dbReference type="RefSeq" id="WP_136574984.1">
    <property type="nucleotide sequence ID" value="NZ_STFG01000041.1"/>
</dbReference>
<keyword evidence="2" id="KW-1185">Reference proteome</keyword>
<accession>A0A4S8END3</accession>
<evidence type="ECO:0000313" key="2">
    <source>
        <dbReference type="Proteomes" id="UP000308917"/>
    </source>
</evidence>
<gene>
    <name evidence="1" type="ORF">E9531_17075</name>
</gene>
<proteinExistence type="predicted"/>
<comment type="caution">
    <text evidence="1">The sequence shown here is derived from an EMBL/GenBank/DDBJ whole genome shotgun (WGS) entry which is preliminary data.</text>
</comment>
<dbReference type="AlphaFoldDB" id="A0A4S8END3"/>